<evidence type="ECO:0000259" key="4">
    <source>
        <dbReference type="Pfam" id="PF13407"/>
    </source>
</evidence>
<evidence type="ECO:0000256" key="3">
    <source>
        <dbReference type="ARBA" id="ARBA00022729"/>
    </source>
</evidence>
<sequence>MKGIIATNDTLSLIAFEVMEAYGLNMPIIGTDGTNEMIELIEERELPGTIAQNPFDMGYLSVETVKKVINGESVDKHIDSGVDIIIKGIAKQRLEFQKRMLK</sequence>
<keyword evidence="3" id="KW-0732">Signal</keyword>
<keyword evidence="6" id="KW-1185">Reference proteome</keyword>
<dbReference type="GO" id="GO:0030313">
    <property type="term" value="C:cell envelope"/>
    <property type="evidence" value="ECO:0007669"/>
    <property type="project" value="UniProtKB-SubCell"/>
</dbReference>
<evidence type="ECO:0000256" key="1">
    <source>
        <dbReference type="ARBA" id="ARBA00004196"/>
    </source>
</evidence>
<comment type="similarity">
    <text evidence="2">Belongs to the bacterial solute-binding protein 2 family.</text>
</comment>
<dbReference type="STRING" id="472963.BKP45_02220"/>
<dbReference type="Proteomes" id="UP000180057">
    <property type="component" value="Unassembled WGS sequence"/>
</dbReference>
<dbReference type="Gene3D" id="3.40.50.2300">
    <property type="match status" value="1"/>
</dbReference>
<dbReference type="EMBL" id="MLQS01000001">
    <property type="protein sequence ID" value="OIJ21574.1"/>
    <property type="molecule type" value="Genomic_DNA"/>
</dbReference>
<evidence type="ECO:0000313" key="5">
    <source>
        <dbReference type="EMBL" id="OIJ21574.1"/>
    </source>
</evidence>
<organism evidence="5 6">
    <name type="scientific">Anaerobacillus alkalidiazotrophicus</name>
    <dbReference type="NCBI Taxonomy" id="472963"/>
    <lineage>
        <taxon>Bacteria</taxon>
        <taxon>Bacillati</taxon>
        <taxon>Bacillota</taxon>
        <taxon>Bacilli</taxon>
        <taxon>Bacillales</taxon>
        <taxon>Bacillaceae</taxon>
        <taxon>Anaerobacillus</taxon>
    </lineage>
</organism>
<dbReference type="Pfam" id="PF13407">
    <property type="entry name" value="Peripla_BP_4"/>
    <property type="match status" value="1"/>
</dbReference>
<evidence type="ECO:0000256" key="2">
    <source>
        <dbReference type="ARBA" id="ARBA00007639"/>
    </source>
</evidence>
<dbReference type="GO" id="GO:0030246">
    <property type="term" value="F:carbohydrate binding"/>
    <property type="evidence" value="ECO:0007669"/>
    <property type="project" value="UniProtKB-ARBA"/>
</dbReference>
<feature type="domain" description="Periplasmic binding protein" evidence="4">
    <location>
        <begin position="2"/>
        <end position="72"/>
    </location>
</feature>
<protein>
    <recommendedName>
        <fullName evidence="4">Periplasmic binding protein domain-containing protein</fullName>
    </recommendedName>
</protein>
<dbReference type="InterPro" id="IPR025997">
    <property type="entry name" value="SBP_2_dom"/>
</dbReference>
<reference evidence="5 6" key="1">
    <citation type="submission" date="2016-10" db="EMBL/GenBank/DDBJ databases">
        <title>Draft genome sequences of four alkaliphilic bacteria belonging to the Anaerobacillus genus.</title>
        <authorList>
            <person name="Bassil N.M."/>
            <person name="Lloyd J.R."/>
        </authorList>
    </citation>
    <scope>NUCLEOTIDE SEQUENCE [LARGE SCALE GENOMIC DNA]</scope>
    <source>
        <strain evidence="5 6">DSM 22531</strain>
    </source>
</reference>
<dbReference type="PANTHER" id="PTHR46847">
    <property type="entry name" value="D-ALLOSE-BINDING PERIPLASMIC PROTEIN-RELATED"/>
    <property type="match status" value="1"/>
</dbReference>
<name>A0A1S2MAI5_9BACI</name>
<dbReference type="AlphaFoldDB" id="A0A1S2MAI5"/>
<proteinExistence type="inferred from homology"/>
<comment type="subcellular location">
    <subcellularLocation>
        <location evidence="1">Cell envelope</location>
    </subcellularLocation>
</comment>
<accession>A0A1S2MAI5</accession>
<dbReference type="PANTHER" id="PTHR46847:SF1">
    <property type="entry name" value="D-ALLOSE-BINDING PERIPLASMIC PROTEIN-RELATED"/>
    <property type="match status" value="1"/>
</dbReference>
<dbReference type="InterPro" id="IPR028082">
    <property type="entry name" value="Peripla_BP_I"/>
</dbReference>
<comment type="caution">
    <text evidence="5">The sequence shown here is derived from an EMBL/GenBank/DDBJ whole genome shotgun (WGS) entry which is preliminary data.</text>
</comment>
<dbReference type="SUPFAM" id="SSF53822">
    <property type="entry name" value="Periplasmic binding protein-like I"/>
    <property type="match status" value="1"/>
</dbReference>
<evidence type="ECO:0000313" key="6">
    <source>
        <dbReference type="Proteomes" id="UP000180057"/>
    </source>
</evidence>
<gene>
    <name evidence="5" type="ORF">BKP45_02220</name>
</gene>